<evidence type="ECO:0000313" key="2">
    <source>
        <dbReference type="EMBL" id="GFS05617.1"/>
    </source>
</evidence>
<gene>
    <name evidence="2" type="ORF">ElyMa_001204300</name>
</gene>
<comment type="caution">
    <text evidence="2">The sequence shown here is derived from an EMBL/GenBank/DDBJ whole genome shotgun (WGS) entry which is preliminary data.</text>
</comment>
<feature type="region of interest" description="Disordered" evidence="1">
    <location>
        <begin position="130"/>
        <end position="161"/>
    </location>
</feature>
<dbReference type="Proteomes" id="UP000762676">
    <property type="component" value="Unassembled WGS sequence"/>
</dbReference>
<protein>
    <submittedName>
        <fullName evidence="2">Uncharacterized protein</fullName>
    </submittedName>
</protein>
<feature type="region of interest" description="Disordered" evidence="1">
    <location>
        <begin position="80"/>
        <end position="102"/>
    </location>
</feature>
<dbReference type="EMBL" id="BMAT01002374">
    <property type="protein sequence ID" value="GFS05617.1"/>
    <property type="molecule type" value="Genomic_DNA"/>
</dbReference>
<accession>A0AAV4I7Z8</accession>
<evidence type="ECO:0000256" key="1">
    <source>
        <dbReference type="SAM" id="MobiDB-lite"/>
    </source>
</evidence>
<evidence type="ECO:0000313" key="3">
    <source>
        <dbReference type="Proteomes" id="UP000762676"/>
    </source>
</evidence>
<reference evidence="2 3" key="1">
    <citation type="journal article" date="2021" name="Elife">
        <title>Chloroplast acquisition without the gene transfer in kleptoplastic sea slugs, Plakobranchus ocellatus.</title>
        <authorList>
            <person name="Maeda T."/>
            <person name="Takahashi S."/>
            <person name="Yoshida T."/>
            <person name="Shimamura S."/>
            <person name="Takaki Y."/>
            <person name="Nagai Y."/>
            <person name="Toyoda A."/>
            <person name="Suzuki Y."/>
            <person name="Arimoto A."/>
            <person name="Ishii H."/>
            <person name="Satoh N."/>
            <person name="Nishiyama T."/>
            <person name="Hasebe M."/>
            <person name="Maruyama T."/>
            <person name="Minagawa J."/>
            <person name="Obokata J."/>
            <person name="Shigenobu S."/>
        </authorList>
    </citation>
    <scope>NUCLEOTIDE SEQUENCE [LARGE SCALE GENOMIC DNA]</scope>
</reference>
<keyword evidence="3" id="KW-1185">Reference proteome</keyword>
<name>A0AAV4I7Z8_9GAST</name>
<sequence length="245" mass="26132">MAESEKTPASSTTASKSYIPSFLFRKGQKGGKRGKAALRRVLEVRQTDVVSKSVDSLLAVASSISLPARAVLQTDNPASQTLVEPSASGTGGGTSPSGHAVRRHSYDVNALQRDTSEEFFDCSEDHRHEIVSDGDVTASSSSEASPRHYRGQSGLPDPSVRGLPELVGRARATNSVLGGAVFRGCSSSRDSLESDLDDRGDIDSRAFSVHSDDTPASLPGSPIIKVERFHQQVGKENAPFFVVYR</sequence>
<dbReference type="AlphaFoldDB" id="A0AAV4I7Z8"/>
<proteinExistence type="predicted"/>
<organism evidence="2 3">
    <name type="scientific">Elysia marginata</name>
    <dbReference type="NCBI Taxonomy" id="1093978"/>
    <lineage>
        <taxon>Eukaryota</taxon>
        <taxon>Metazoa</taxon>
        <taxon>Spiralia</taxon>
        <taxon>Lophotrochozoa</taxon>
        <taxon>Mollusca</taxon>
        <taxon>Gastropoda</taxon>
        <taxon>Heterobranchia</taxon>
        <taxon>Euthyneura</taxon>
        <taxon>Panpulmonata</taxon>
        <taxon>Sacoglossa</taxon>
        <taxon>Placobranchoidea</taxon>
        <taxon>Plakobranchidae</taxon>
        <taxon>Elysia</taxon>
    </lineage>
</organism>